<accession>A0AAN6Z0X3</accession>
<proteinExistence type="predicted"/>
<evidence type="ECO:0000313" key="1">
    <source>
        <dbReference type="EMBL" id="KAK4121460.1"/>
    </source>
</evidence>
<reference evidence="1" key="2">
    <citation type="submission" date="2023-05" db="EMBL/GenBank/DDBJ databases">
        <authorList>
            <consortium name="Lawrence Berkeley National Laboratory"/>
            <person name="Steindorff A."/>
            <person name="Hensen N."/>
            <person name="Bonometti L."/>
            <person name="Westerberg I."/>
            <person name="Brannstrom I.O."/>
            <person name="Guillou S."/>
            <person name="Cros-Aarteil S."/>
            <person name="Calhoun S."/>
            <person name="Haridas S."/>
            <person name="Kuo A."/>
            <person name="Mondo S."/>
            <person name="Pangilinan J."/>
            <person name="Riley R."/>
            <person name="Labutti K."/>
            <person name="Andreopoulos B."/>
            <person name="Lipzen A."/>
            <person name="Chen C."/>
            <person name="Yanf M."/>
            <person name="Daum C."/>
            <person name="Ng V."/>
            <person name="Clum A."/>
            <person name="Ohm R."/>
            <person name="Martin F."/>
            <person name="Silar P."/>
            <person name="Natvig D."/>
            <person name="Lalanne C."/>
            <person name="Gautier V."/>
            <person name="Ament-Velasquez S.L."/>
            <person name="Kruys A."/>
            <person name="Hutchinson M.I."/>
            <person name="Powell A.J."/>
            <person name="Barry K."/>
            <person name="Miller A.N."/>
            <person name="Grigoriev I.V."/>
            <person name="Debuchy R."/>
            <person name="Gladieux P."/>
            <person name="Thoren M.H."/>
            <person name="Johannesson H."/>
        </authorList>
    </citation>
    <scope>NUCLEOTIDE SEQUENCE</scope>
    <source>
        <strain evidence="1">CBS 731.68</strain>
    </source>
</reference>
<gene>
    <name evidence="1" type="ORF">N657DRAFT_107129</name>
</gene>
<keyword evidence="2" id="KW-1185">Reference proteome</keyword>
<dbReference type="AlphaFoldDB" id="A0AAN6Z0X3"/>
<dbReference type="GeneID" id="87822523"/>
<reference evidence="1" key="1">
    <citation type="journal article" date="2023" name="Mol. Phylogenet. Evol.">
        <title>Genome-scale phylogeny and comparative genomics of the fungal order Sordariales.</title>
        <authorList>
            <person name="Hensen N."/>
            <person name="Bonometti L."/>
            <person name="Westerberg I."/>
            <person name="Brannstrom I.O."/>
            <person name="Guillou S."/>
            <person name="Cros-Aarteil S."/>
            <person name="Calhoun S."/>
            <person name="Haridas S."/>
            <person name="Kuo A."/>
            <person name="Mondo S."/>
            <person name="Pangilinan J."/>
            <person name="Riley R."/>
            <person name="LaButti K."/>
            <person name="Andreopoulos B."/>
            <person name="Lipzen A."/>
            <person name="Chen C."/>
            <person name="Yan M."/>
            <person name="Daum C."/>
            <person name="Ng V."/>
            <person name="Clum A."/>
            <person name="Steindorff A."/>
            <person name="Ohm R.A."/>
            <person name="Martin F."/>
            <person name="Silar P."/>
            <person name="Natvig D.O."/>
            <person name="Lalanne C."/>
            <person name="Gautier V."/>
            <person name="Ament-Velasquez S.L."/>
            <person name="Kruys A."/>
            <person name="Hutchinson M.I."/>
            <person name="Powell A.J."/>
            <person name="Barry K."/>
            <person name="Miller A.N."/>
            <person name="Grigoriev I.V."/>
            <person name="Debuchy R."/>
            <person name="Gladieux P."/>
            <person name="Hiltunen Thoren M."/>
            <person name="Johannesson H."/>
        </authorList>
    </citation>
    <scope>NUCLEOTIDE SEQUENCE</scope>
    <source>
        <strain evidence="1">CBS 731.68</strain>
    </source>
</reference>
<evidence type="ECO:0000313" key="2">
    <source>
        <dbReference type="Proteomes" id="UP001302602"/>
    </source>
</evidence>
<comment type="caution">
    <text evidence="1">The sequence shown here is derived from an EMBL/GenBank/DDBJ whole genome shotgun (WGS) entry which is preliminary data.</text>
</comment>
<dbReference type="RefSeq" id="XP_062645231.1">
    <property type="nucleotide sequence ID" value="XM_062785757.1"/>
</dbReference>
<sequence>MRPRDLVAARALSAVPPIQQSRTHLSGLVTTKLWAAVWPCSSLSCITRAACLRLQHGVRAWCTFPLLLLGLLRAPSPSSAFLRVFLCSLTLQVNRKPILNRSPKAREPGDYPRCARAIPSTFIM</sequence>
<name>A0AAN6Z0X3_9PEZI</name>
<protein>
    <submittedName>
        <fullName evidence="1">Uncharacterized protein</fullName>
    </submittedName>
</protein>
<dbReference type="EMBL" id="MU853233">
    <property type="protein sequence ID" value="KAK4121460.1"/>
    <property type="molecule type" value="Genomic_DNA"/>
</dbReference>
<dbReference type="Proteomes" id="UP001302602">
    <property type="component" value="Unassembled WGS sequence"/>
</dbReference>
<organism evidence="1 2">
    <name type="scientific">Parathielavia appendiculata</name>
    <dbReference type="NCBI Taxonomy" id="2587402"/>
    <lineage>
        <taxon>Eukaryota</taxon>
        <taxon>Fungi</taxon>
        <taxon>Dikarya</taxon>
        <taxon>Ascomycota</taxon>
        <taxon>Pezizomycotina</taxon>
        <taxon>Sordariomycetes</taxon>
        <taxon>Sordariomycetidae</taxon>
        <taxon>Sordariales</taxon>
        <taxon>Chaetomiaceae</taxon>
        <taxon>Parathielavia</taxon>
    </lineage>
</organism>